<accession>A0A6P6Y7H6</accession>
<dbReference type="RefSeq" id="XP_027201260.1">
    <property type="nucleotide sequence ID" value="XM_027345459.1"/>
</dbReference>
<gene>
    <name evidence="4" type="primary">LOC113795267</name>
</gene>
<feature type="compositionally biased region" description="Low complexity" evidence="2">
    <location>
        <begin position="768"/>
        <end position="778"/>
    </location>
</feature>
<dbReference type="Proteomes" id="UP000515146">
    <property type="component" value="Unplaced"/>
</dbReference>
<sequence length="831" mass="97121">MEHGCIDCVNPFSKISLPFWFIQLSNGTIPEIRFLKQDTNLNIKNWKKYLLSLLQNNINVNNNQTMETNWFGSQPVQTLKISNISNNNRILNKLEKHIENFTDNNNNDNDDTNQSPITTINSNQTIHFDRQHIIDSSGNYQIKFNQQNEFWPYLDGHLYYNLKIIPLHNIGKHDDSVKLLNEHFLENTKDETLVAQQNKRESILMEKYTKLLSKIRSRLGKNEYRYYTTLYEAATSKMNSQEHDSLLTLITLEQQLNHTVHSYNSIIGDIRRIGTAHNIQLVCGVNLIQIISNENCQAFIMLLLKCSSKTAQRDLLYALENIYVNSNLTIITDHHHQQKIDEFVTRLLSYTQRSSRWFIENLLHVLYRRQQMNIVNGSSYISTTLLQSLTLLAQNEQLIKLNEILCNFILKRIDDLLIVWNDQTLNSNVELIYLVDLIKMLGNLNNYTAIESVHRKLMNHTLLLSPSSTSASTTTTMTFITIATIHAYRNSINRSIVQTYLANMFYQTRSCQIRQEIVQLLIDNVDRIFIEQQTKRFNENYNDLDNDDEKRWPKYNFNQLDEILAQNLRNSSNNCVHHLIIEYFRRKSNKKSKNYLNEYEIRQNYNSLSFDFCLSEILNVKCDYVQKIGNDIINMIIKKSILLPKLQLSSIINQSSIIDDDENYVNNHQLRMEFDSYNGQTLSLGYWNISSIKSSFAVDNDKEKSLNKTTTTTSATESDIIQIKLNIPTIILWSKRYLHQLLYSETMNTNILITLKLINIINDHKQPQQEQSQQQTSSNIDNDFGSNSPLNHDKKQLKINFDIKTNVELMANSLAWKNSIELESKLRNEMI</sequence>
<organism evidence="3 4">
    <name type="scientific">Dermatophagoides pteronyssinus</name>
    <name type="common">European house dust mite</name>
    <dbReference type="NCBI Taxonomy" id="6956"/>
    <lineage>
        <taxon>Eukaryota</taxon>
        <taxon>Metazoa</taxon>
        <taxon>Ecdysozoa</taxon>
        <taxon>Arthropoda</taxon>
        <taxon>Chelicerata</taxon>
        <taxon>Arachnida</taxon>
        <taxon>Acari</taxon>
        <taxon>Acariformes</taxon>
        <taxon>Sarcoptiformes</taxon>
        <taxon>Astigmata</taxon>
        <taxon>Psoroptidia</taxon>
        <taxon>Analgoidea</taxon>
        <taxon>Pyroglyphidae</taxon>
        <taxon>Dermatophagoidinae</taxon>
        <taxon>Dermatophagoides</taxon>
    </lineage>
</organism>
<feature type="compositionally biased region" description="Polar residues" evidence="2">
    <location>
        <begin position="779"/>
        <end position="790"/>
    </location>
</feature>
<evidence type="ECO:0000313" key="3">
    <source>
        <dbReference type="Proteomes" id="UP000515146"/>
    </source>
</evidence>
<feature type="non-terminal residue" evidence="4">
    <location>
        <position position="831"/>
    </location>
</feature>
<name>A0A6P6Y7H6_DERPT</name>
<dbReference type="KEGG" id="dpte:113795267"/>
<dbReference type="AlphaFoldDB" id="A0A6P6Y7H6"/>
<evidence type="ECO:0000313" key="4">
    <source>
        <dbReference type="RefSeq" id="XP_027201260.1"/>
    </source>
</evidence>
<evidence type="ECO:0000256" key="2">
    <source>
        <dbReference type="SAM" id="MobiDB-lite"/>
    </source>
</evidence>
<keyword evidence="3" id="KW-1185">Reference proteome</keyword>
<reference evidence="4" key="1">
    <citation type="submission" date="2025-08" db="UniProtKB">
        <authorList>
            <consortium name="RefSeq"/>
        </authorList>
    </citation>
    <scope>IDENTIFICATION</scope>
    <source>
        <strain evidence="4">Airmid</strain>
    </source>
</reference>
<dbReference type="OrthoDB" id="6515208at2759"/>
<dbReference type="InParanoid" id="A0A6P6Y7H6"/>
<feature type="coiled-coil region" evidence="1">
    <location>
        <begin position="84"/>
        <end position="111"/>
    </location>
</feature>
<evidence type="ECO:0000256" key="1">
    <source>
        <dbReference type="SAM" id="Coils"/>
    </source>
</evidence>
<protein>
    <submittedName>
        <fullName evidence="4">Uncharacterized protein LOC113795267</fullName>
    </submittedName>
</protein>
<proteinExistence type="predicted"/>
<keyword evidence="1" id="KW-0175">Coiled coil</keyword>
<feature type="region of interest" description="Disordered" evidence="2">
    <location>
        <begin position="766"/>
        <end position="792"/>
    </location>
</feature>